<accession>A0A2T0M0U7</accession>
<dbReference type="Pfam" id="PF00535">
    <property type="entry name" value="Glycos_transf_2"/>
    <property type="match status" value="1"/>
</dbReference>
<dbReference type="CDD" id="cd04179">
    <property type="entry name" value="DPM_DPG-synthase_like"/>
    <property type="match status" value="1"/>
</dbReference>
<dbReference type="OrthoDB" id="9810303at2"/>
<dbReference type="AlphaFoldDB" id="A0A2T0M0U7"/>
<dbReference type="PANTHER" id="PTHR48090:SF7">
    <property type="entry name" value="RFBJ PROTEIN"/>
    <property type="match status" value="1"/>
</dbReference>
<dbReference type="PANTHER" id="PTHR48090">
    <property type="entry name" value="UNDECAPRENYL-PHOSPHATE 4-DEOXY-4-FORMAMIDO-L-ARABINOSE TRANSFERASE-RELATED"/>
    <property type="match status" value="1"/>
</dbReference>
<feature type="transmembrane region" description="Helical" evidence="2">
    <location>
        <begin position="200"/>
        <end position="219"/>
    </location>
</feature>
<comment type="caution">
    <text evidence="4">The sequence shown here is derived from an EMBL/GenBank/DDBJ whole genome shotgun (WGS) entry which is preliminary data.</text>
</comment>
<evidence type="ECO:0000313" key="5">
    <source>
        <dbReference type="Proteomes" id="UP000238362"/>
    </source>
</evidence>
<feature type="transmembrane region" description="Helical" evidence="2">
    <location>
        <begin position="127"/>
        <end position="145"/>
    </location>
</feature>
<evidence type="ECO:0000313" key="4">
    <source>
        <dbReference type="EMBL" id="PRX50219.1"/>
    </source>
</evidence>
<feature type="domain" description="Glycosyltransferase 2-like" evidence="3">
    <location>
        <begin position="506"/>
        <end position="658"/>
    </location>
</feature>
<keyword evidence="2" id="KW-0812">Transmembrane</keyword>
<feature type="transmembrane region" description="Helical" evidence="2">
    <location>
        <begin position="151"/>
        <end position="180"/>
    </location>
</feature>
<dbReference type="InterPro" id="IPR029044">
    <property type="entry name" value="Nucleotide-diphossugar_trans"/>
</dbReference>
<comment type="similarity">
    <text evidence="1">Belongs to the glycosyltransferase 2 family.</text>
</comment>
<dbReference type="Gene3D" id="3.90.550.10">
    <property type="entry name" value="Spore Coat Polysaccharide Biosynthesis Protein SpsA, Chain A"/>
    <property type="match status" value="1"/>
</dbReference>
<keyword evidence="2" id="KW-0472">Membrane</keyword>
<evidence type="ECO:0000259" key="3">
    <source>
        <dbReference type="Pfam" id="PF00535"/>
    </source>
</evidence>
<feature type="transmembrane region" description="Helical" evidence="2">
    <location>
        <begin position="443"/>
        <end position="464"/>
    </location>
</feature>
<dbReference type="SUPFAM" id="SSF53448">
    <property type="entry name" value="Nucleotide-diphospho-sugar transferases"/>
    <property type="match status" value="1"/>
</dbReference>
<feature type="transmembrane region" description="Helical" evidence="2">
    <location>
        <begin position="73"/>
        <end position="92"/>
    </location>
</feature>
<keyword evidence="4" id="KW-0808">Transferase</keyword>
<keyword evidence="2" id="KW-1133">Transmembrane helix</keyword>
<dbReference type="RefSeq" id="WP_106177327.1">
    <property type="nucleotide sequence ID" value="NZ_PVNH01000002.1"/>
</dbReference>
<reference evidence="4 5" key="1">
    <citation type="submission" date="2018-03" db="EMBL/GenBank/DDBJ databases">
        <title>Genomic Encyclopedia of Type Strains, Phase III (KMG-III): the genomes of soil and plant-associated and newly described type strains.</title>
        <authorList>
            <person name="Whitman W."/>
        </authorList>
    </citation>
    <scope>NUCLEOTIDE SEQUENCE [LARGE SCALE GENOMIC DNA]</scope>
    <source>
        <strain evidence="4 5">CGMCC 4.7125</strain>
    </source>
</reference>
<dbReference type="EMBL" id="PVNH01000002">
    <property type="protein sequence ID" value="PRX50219.1"/>
    <property type="molecule type" value="Genomic_DNA"/>
</dbReference>
<name>A0A2T0M0U7_9PSEU</name>
<organism evidence="4 5">
    <name type="scientific">Prauserella shujinwangii</name>
    <dbReference type="NCBI Taxonomy" id="1453103"/>
    <lineage>
        <taxon>Bacteria</taxon>
        <taxon>Bacillati</taxon>
        <taxon>Actinomycetota</taxon>
        <taxon>Actinomycetes</taxon>
        <taxon>Pseudonocardiales</taxon>
        <taxon>Pseudonocardiaceae</taxon>
        <taxon>Prauserella</taxon>
    </lineage>
</organism>
<feature type="transmembrane region" description="Helical" evidence="2">
    <location>
        <begin position="388"/>
        <end position="407"/>
    </location>
</feature>
<feature type="transmembrane region" description="Helical" evidence="2">
    <location>
        <begin position="9"/>
        <end position="27"/>
    </location>
</feature>
<protein>
    <submittedName>
        <fullName evidence="4">Glycosyltransferase involved in cell wall biosynthesis</fullName>
    </submittedName>
</protein>
<keyword evidence="5" id="KW-1185">Reference proteome</keyword>
<evidence type="ECO:0000256" key="1">
    <source>
        <dbReference type="ARBA" id="ARBA00006739"/>
    </source>
</evidence>
<proteinExistence type="inferred from homology"/>
<dbReference type="GO" id="GO:0016740">
    <property type="term" value="F:transferase activity"/>
    <property type="evidence" value="ECO:0007669"/>
    <property type="project" value="UniProtKB-KW"/>
</dbReference>
<evidence type="ECO:0000256" key="2">
    <source>
        <dbReference type="SAM" id="Phobius"/>
    </source>
</evidence>
<dbReference type="InterPro" id="IPR001173">
    <property type="entry name" value="Glyco_trans_2-like"/>
</dbReference>
<sequence length="745" mass="80424">MKDFLRRHWLLLIFLVAGVTLRVLAWLAYRPALLYIDSYRYLDNLDALHPVALNPLGYTFVLKGLLQFGGLAWVEAVQHAVGVGIAVALYALARRNGVWNWLAALVAGVVLLDAYQLQIETMIMSEVWFQALLVGMLWVLLYRGGTTWRQALLAGLLVGAAMITRTIGVVVVVPLVLYLLVAGGALRGRVNWKQVATRCVAGLAGVAIVAGPYMTYAFAVTGSPRLSGASTHVAYGRAATIADCSQLQLEGNLRLFCPAEPLGERRGVDWYTHYVYGNPYWPPGLPAGADKQALADEFAGRVFTNQPLDLAGAVLTDFMKHFGPVKVTSPGDVPADRWYFKTSYPPYSEPPDPGLRMANAAAMFFDGVPVGVNEDIASFLRTYQRGGYLWGPALAVCGLLGAAAVVGAGRARRSGLRSAAFLPTASGLLLLLGSSAFEFSWRYQLPALVLLPIGGAIGLAALFGRNKSPEPARRREKLAPFPDETDSAAIADFRAKYGNAPLAPLTVVIAAYNEAKGIGSVLRDMPGECAGHDVSVLVVVDGATDDTAEVAERNGAFVCVAERNRGQGAALRLGYHLAAECGARYIVTTDADGQYDNGELPMLVKPLLDGSADFVTGSRRLGSEQADSKIRWLGVRVFAALATVLTLRKITDTSFGFRAMGADLATSVTLREPQYQSSELLLGVMARGARVLEVPLSMRLRNNGASKKGRSLYYGANYARVMTGTWLREFVLRRRTRDGRAVRTS</sequence>
<feature type="transmembrane region" description="Helical" evidence="2">
    <location>
        <begin position="98"/>
        <end position="115"/>
    </location>
</feature>
<feature type="transmembrane region" description="Helical" evidence="2">
    <location>
        <begin position="419"/>
        <end position="437"/>
    </location>
</feature>
<dbReference type="Proteomes" id="UP000238362">
    <property type="component" value="Unassembled WGS sequence"/>
</dbReference>
<dbReference type="InterPro" id="IPR050256">
    <property type="entry name" value="Glycosyltransferase_2"/>
</dbReference>
<gene>
    <name evidence="4" type="ORF">B0I33_102338</name>
</gene>